<comment type="subcellular location">
    <subcellularLocation>
        <location evidence="1">Nucleus</location>
    </subcellularLocation>
</comment>
<evidence type="ECO:0000256" key="2">
    <source>
        <dbReference type="ARBA" id="ARBA00022723"/>
    </source>
</evidence>
<dbReference type="Gene3D" id="4.10.240.10">
    <property type="entry name" value="Zn(2)-C6 fungal-type DNA-binding domain"/>
    <property type="match status" value="1"/>
</dbReference>
<dbReference type="Proteomes" id="UP001154252">
    <property type="component" value="Unassembled WGS sequence"/>
</dbReference>
<feature type="region of interest" description="Disordered" evidence="7">
    <location>
        <begin position="90"/>
        <end position="111"/>
    </location>
</feature>
<keyword evidence="10" id="KW-1185">Reference proteome</keyword>
<reference evidence="9" key="1">
    <citation type="submission" date="2021-07" db="EMBL/GenBank/DDBJ databases">
        <authorList>
            <person name="Branca A.L. A."/>
        </authorList>
    </citation>
    <scope>NUCLEOTIDE SEQUENCE</scope>
</reference>
<dbReference type="AlphaFoldDB" id="A0A9W4KCR9"/>
<evidence type="ECO:0000256" key="6">
    <source>
        <dbReference type="ARBA" id="ARBA00023242"/>
    </source>
</evidence>
<evidence type="ECO:0000313" key="9">
    <source>
        <dbReference type="EMBL" id="CAG8898913.1"/>
    </source>
</evidence>
<dbReference type="CDD" id="cd12148">
    <property type="entry name" value="fungal_TF_MHR"/>
    <property type="match status" value="1"/>
</dbReference>
<dbReference type="InterPro" id="IPR001138">
    <property type="entry name" value="Zn2Cys6_DnaBD"/>
</dbReference>
<dbReference type="GO" id="GO:0008270">
    <property type="term" value="F:zinc ion binding"/>
    <property type="evidence" value="ECO:0007669"/>
    <property type="project" value="InterPro"/>
</dbReference>
<dbReference type="InterPro" id="IPR007219">
    <property type="entry name" value="XnlR_reg_dom"/>
</dbReference>
<accession>A0A9W4KCR9</accession>
<evidence type="ECO:0000256" key="7">
    <source>
        <dbReference type="SAM" id="MobiDB-lite"/>
    </source>
</evidence>
<protein>
    <recommendedName>
        <fullName evidence="8">Zn(2)-C6 fungal-type domain-containing protein</fullName>
    </recommendedName>
</protein>
<keyword evidence="3" id="KW-0805">Transcription regulation</keyword>
<evidence type="ECO:0000256" key="3">
    <source>
        <dbReference type="ARBA" id="ARBA00023015"/>
    </source>
</evidence>
<name>A0A9W4KCR9_9EURO</name>
<dbReference type="PANTHER" id="PTHR31001">
    <property type="entry name" value="UNCHARACTERIZED TRANSCRIPTIONAL REGULATORY PROTEIN"/>
    <property type="match status" value="1"/>
</dbReference>
<dbReference type="SMART" id="SM00066">
    <property type="entry name" value="GAL4"/>
    <property type="match status" value="1"/>
</dbReference>
<comment type="caution">
    <text evidence="9">The sequence shown here is derived from an EMBL/GenBank/DDBJ whole genome shotgun (WGS) entry which is preliminary data.</text>
</comment>
<dbReference type="GO" id="GO:0003677">
    <property type="term" value="F:DNA binding"/>
    <property type="evidence" value="ECO:0007669"/>
    <property type="project" value="UniProtKB-KW"/>
</dbReference>
<dbReference type="GO" id="GO:0006351">
    <property type="term" value="P:DNA-templated transcription"/>
    <property type="evidence" value="ECO:0007669"/>
    <property type="project" value="InterPro"/>
</dbReference>
<evidence type="ECO:0000256" key="1">
    <source>
        <dbReference type="ARBA" id="ARBA00004123"/>
    </source>
</evidence>
<dbReference type="GO" id="GO:0000981">
    <property type="term" value="F:DNA-binding transcription factor activity, RNA polymerase II-specific"/>
    <property type="evidence" value="ECO:0007669"/>
    <property type="project" value="InterPro"/>
</dbReference>
<dbReference type="PROSITE" id="PS00463">
    <property type="entry name" value="ZN2_CY6_FUNGAL_1"/>
    <property type="match status" value="1"/>
</dbReference>
<evidence type="ECO:0000256" key="5">
    <source>
        <dbReference type="ARBA" id="ARBA00023163"/>
    </source>
</evidence>
<evidence type="ECO:0000256" key="4">
    <source>
        <dbReference type="ARBA" id="ARBA00023125"/>
    </source>
</evidence>
<dbReference type="SMART" id="SM00906">
    <property type="entry name" value="Fungal_trans"/>
    <property type="match status" value="1"/>
</dbReference>
<keyword evidence="4" id="KW-0238">DNA-binding</keyword>
<evidence type="ECO:0000259" key="8">
    <source>
        <dbReference type="PROSITE" id="PS50048"/>
    </source>
</evidence>
<keyword evidence="6" id="KW-0539">Nucleus</keyword>
<dbReference type="InterPro" id="IPR036864">
    <property type="entry name" value="Zn2-C6_fun-type_DNA-bd_sf"/>
</dbReference>
<sequence>MVHPPSTTVRSCLECRRRKIKCDRILPCSYCVKVKIQCSYPPPRAEHAITEGNKASDDMAVRIERIERTLESFEQSLSQLQGLVHTQFSSPSVGGSHGHDQVQQPHESRSYDERVLNQSPPLFKALPTSALEYLRPPRVLVSFLWQKYLENVEPILKILHTPTFQRQILSNTEYREALGAPTECLIFAVCYAAVATMTVEDCRVELDEDRHEVLKRYRIGVESSLAKADLLKSSDMDVLQAFVIYIVCSRGYDKGPDIRKLIGTAIGIALKIGLHRDASTSGLPPFQVEMRRRLWWQTYILDITIAEDTGTDPRILESWFDTRLPSNVSDASLDPDMKDPPRNCSGKTEMVLSLARSEISNFAHRTIFSDQSSEEDCHPVLSTPQKCTAIDLFKEKVEQQYLSHLDQSIALDYFTTVSSNLMLAKLKLAVIKLQARQDQSMLTHVNFRKVCTEILQKTSSLRHYEKGRQWLWSLQNHAEWDALTCLLINLSLAPKGEALDLAWQAVNETYNYLKKDGDARGDCRWVNIEELHTKALFSRDMIQINPSQWAASPDDDSGFEESHTMVSESPQQLGLGALKRQREDDTGSSRSSPGELEPIALNCRSEVPAMQSEAQEQLPGMWALGNAAAAAPTAIDGSSHLELAGEPTDIPSSGTGCQWSATLFERYFQVLGSEQTPQV</sequence>
<dbReference type="PROSITE" id="PS50048">
    <property type="entry name" value="ZN2_CY6_FUNGAL_2"/>
    <property type="match status" value="1"/>
</dbReference>
<organism evidence="9 10">
    <name type="scientific">Penicillium egyptiacum</name>
    <dbReference type="NCBI Taxonomy" id="1303716"/>
    <lineage>
        <taxon>Eukaryota</taxon>
        <taxon>Fungi</taxon>
        <taxon>Dikarya</taxon>
        <taxon>Ascomycota</taxon>
        <taxon>Pezizomycotina</taxon>
        <taxon>Eurotiomycetes</taxon>
        <taxon>Eurotiomycetidae</taxon>
        <taxon>Eurotiales</taxon>
        <taxon>Aspergillaceae</taxon>
        <taxon>Penicillium</taxon>
    </lineage>
</organism>
<dbReference type="Pfam" id="PF04082">
    <property type="entry name" value="Fungal_trans"/>
    <property type="match status" value="1"/>
</dbReference>
<dbReference type="CDD" id="cd00067">
    <property type="entry name" value="GAL4"/>
    <property type="match status" value="1"/>
</dbReference>
<dbReference type="GO" id="GO:0005634">
    <property type="term" value="C:nucleus"/>
    <property type="evidence" value="ECO:0007669"/>
    <property type="project" value="UniProtKB-SubCell"/>
</dbReference>
<dbReference type="PANTHER" id="PTHR31001:SF91">
    <property type="entry name" value="ZN(II)2CYS6 TRANSCRIPTION FACTOR (EUROFUNG)"/>
    <property type="match status" value="1"/>
</dbReference>
<feature type="domain" description="Zn(2)-C6 fungal-type" evidence="8">
    <location>
        <begin position="11"/>
        <end position="40"/>
    </location>
</feature>
<proteinExistence type="predicted"/>
<dbReference type="OrthoDB" id="435881at2759"/>
<keyword evidence="2" id="KW-0479">Metal-binding</keyword>
<dbReference type="InterPro" id="IPR050613">
    <property type="entry name" value="Sec_Metabolite_Reg"/>
</dbReference>
<evidence type="ECO:0000313" key="10">
    <source>
        <dbReference type="Proteomes" id="UP001154252"/>
    </source>
</evidence>
<gene>
    <name evidence="9" type="ORF">PEGY_LOCUS5496</name>
</gene>
<keyword evidence="5" id="KW-0804">Transcription</keyword>
<feature type="region of interest" description="Disordered" evidence="7">
    <location>
        <begin position="548"/>
        <end position="598"/>
    </location>
</feature>
<dbReference type="SUPFAM" id="SSF57701">
    <property type="entry name" value="Zn2/Cys6 DNA-binding domain"/>
    <property type="match status" value="1"/>
</dbReference>
<dbReference type="EMBL" id="CAJVRC010000863">
    <property type="protein sequence ID" value="CAG8898913.1"/>
    <property type="molecule type" value="Genomic_DNA"/>
</dbReference>
<dbReference type="Pfam" id="PF00172">
    <property type="entry name" value="Zn_clus"/>
    <property type="match status" value="1"/>
</dbReference>